<sequence length="37" mass="4375">MMRFFIRKETNKKPFLSSLFVSLLNQVVFKGVVRVSK</sequence>
<dbReference type="EMBL" id="ABAW02000017">
    <property type="protein sequence ID" value="EDP11927.1"/>
    <property type="molecule type" value="Genomic_DNA"/>
</dbReference>
<evidence type="ECO:0000313" key="2">
    <source>
        <dbReference type="Proteomes" id="UP000004090"/>
    </source>
</evidence>
<dbReference type="Proteomes" id="UP000004090">
    <property type="component" value="Unassembled WGS sequence"/>
</dbReference>
<proteinExistence type="predicted"/>
<dbReference type="HOGENOM" id="CLU_3343797_0_0_9"/>
<reference evidence="1 2" key="2">
    <citation type="submission" date="2007-09" db="EMBL/GenBank/DDBJ databases">
        <authorList>
            <person name="Fulton L."/>
            <person name="Clifton S."/>
            <person name="Fulton B."/>
            <person name="Xu J."/>
            <person name="Minx P."/>
            <person name="Pepin K.H."/>
            <person name="Johnson M."/>
            <person name="Thiruvilangam P."/>
            <person name="Bhonagiri V."/>
            <person name="Nash W.E."/>
            <person name="Mardis E.R."/>
            <person name="Wilson R.K."/>
        </authorList>
    </citation>
    <scope>NUCLEOTIDE SEQUENCE [LARGE SCALE GENOMIC DNA]</scope>
    <source>
        <strain evidence="1 2">DSM 3991</strain>
    </source>
</reference>
<name>A8R949_9FIRM</name>
<evidence type="ECO:0000313" key="1">
    <source>
        <dbReference type="EMBL" id="EDP11927.1"/>
    </source>
</evidence>
<protein>
    <submittedName>
        <fullName evidence="1">Uncharacterized protein</fullName>
    </submittedName>
</protein>
<accession>A8R949</accession>
<dbReference type="AlphaFoldDB" id="A8R949"/>
<gene>
    <name evidence="1" type="ORF">EUBDOL_00485</name>
</gene>
<comment type="caution">
    <text evidence="1">The sequence shown here is derived from an EMBL/GenBank/DDBJ whole genome shotgun (WGS) entry which is preliminary data.</text>
</comment>
<organism evidence="1 2">
    <name type="scientific">Amedibacillus dolichus DSM 3991</name>
    <dbReference type="NCBI Taxonomy" id="428127"/>
    <lineage>
        <taxon>Bacteria</taxon>
        <taxon>Bacillati</taxon>
        <taxon>Bacillota</taxon>
        <taxon>Erysipelotrichia</taxon>
        <taxon>Erysipelotrichales</taxon>
        <taxon>Erysipelotrichaceae</taxon>
        <taxon>Amedibacillus</taxon>
    </lineage>
</organism>
<reference evidence="1 2" key="1">
    <citation type="submission" date="2007-09" db="EMBL/GenBank/DDBJ databases">
        <title>Draft genome sequence of Eubacterium dolichum (DSM 3991).</title>
        <authorList>
            <person name="Sudarsanam P."/>
            <person name="Ley R."/>
            <person name="Guruge J."/>
            <person name="Turnbaugh P.J."/>
            <person name="Mahowald M."/>
            <person name="Liep D."/>
            <person name="Gordon J."/>
        </authorList>
    </citation>
    <scope>NUCLEOTIDE SEQUENCE [LARGE SCALE GENOMIC DNA]</scope>
    <source>
        <strain evidence="1 2">DSM 3991</strain>
    </source>
</reference>